<dbReference type="OrthoDB" id="9790390at2"/>
<feature type="site" description="Contributes to redox potential value" evidence="8">
    <location>
        <position position="34"/>
    </location>
</feature>
<keyword evidence="5 9" id="KW-0676">Redox-active center</keyword>
<dbReference type="GO" id="GO:0005829">
    <property type="term" value="C:cytosol"/>
    <property type="evidence" value="ECO:0007669"/>
    <property type="project" value="TreeGrafter"/>
</dbReference>
<evidence type="ECO:0000259" key="10">
    <source>
        <dbReference type="PROSITE" id="PS51352"/>
    </source>
</evidence>
<keyword evidence="12" id="KW-1185">Reference proteome</keyword>
<reference evidence="12" key="1">
    <citation type="journal article" date="2017" name="Acta Aliment.">
        <title>Plant polysaccharide degrading enzyme system of Thermpbifida cellulosilytica TB100 revealed by de novo genome project data.</title>
        <authorList>
            <person name="Toth A."/>
            <person name="Baka E."/>
            <person name="Luzics S."/>
            <person name="Bata-Vidacs I."/>
            <person name="Nagy I."/>
            <person name="Balint B."/>
            <person name="Herceg R."/>
            <person name="Olasz F."/>
            <person name="Wilk T."/>
            <person name="Nagy T."/>
            <person name="Kriszt B."/>
            <person name="Nagy I."/>
            <person name="Kukolya J."/>
        </authorList>
    </citation>
    <scope>NUCLEOTIDE SEQUENCE [LARGE SCALE GENOMIC DNA]</scope>
    <source>
        <strain evidence="12">TB100</strain>
    </source>
</reference>
<name>A0A147KLL3_THECS</name>
<evidence type="ECO:0000256" key="7">
    <source>
        <dbReference type="PIRNR" id="PIRNR000077"/>
    </source>
</evidence>
<evidence type="ECO:0000313" key="12">
    <source>
        <dbReference type="Proteomes" id="UP000074382"/>
    </source>
</evidence>
<dbReference type="SUPFAM" id="SSF52833">
    <property type="entry name" value="Thioredoxin-like"/>
    <property type="match status" value="1"/>
</dbReference>
<feature type="domain" description="Thioredoxin" evidence="10">
    <location>
        <begin position="1"/>
        <end position="107"/>
    </location>
</feature>
<dbReference type="PROSITE" id="PS00194">
    <property type="entry name" value="THIOREDOXIN_1"/>
    <property type="match status" value="1"/>
</dbReference>
<dbReference type="STRING" id="665004.AC529_02770"/>
<dbReference type="PANTHER" id="PTHR45663">
    <property type="entry name" value="GEO12009P1"/>
    <property type="match status" value="1"/>
</dbReference>
<keyword evidence="3" id="KW-0249">Electron transport</keyword>
<dbReference type="EMBL" id="LGEM01000014">
    <property type="protein sequence ID" value="KUP98210.1"/>
    <property type="molecule type" value="Genomic_DNA"/>
</dbReference>
<sequence length="107" mass="11889">MGAVQTVTDATFDEKVLKSELPVLVDFWADWCGPCKMIAPVLEQIAEEQAGKLTVVKINADQNPDTVRRYGVMGLPTLNLYKNGEVVKQLVGAKPKRLIEKELAEYL</sequence>
<dbReference type="PRINTS" id="PR00421">
    <property type="entry name" value="THIOREDOXIN"/>
</dbReference>
<evidence type="ECO:0000256" key="4">
    <source>
        <dbReference type="ARBA" id="ARBA00023157"/>
    </source>
</evidence>
<evidence type="ECO:0000256" key="9">
    <source>
        <dbReference type="PIRSR" id="PIRSR000077-4"/>
    </source>
</evidence>
<evidence type="ECO:0000256" key="5">
    <source>
        <dbReference type="ARBA" id="ARBA00023284"/>
    </source>
</evidence>
<feature type="disulfide bond" description="Redox-active" evidence="9">
    <location>
        <begin position="32"/>
        <end position="35"/>
    </location>
</feature>
<gene>
    <name evidence="11" type="ORF">AC529_02770</name>
</gene>
<accession>A0A147KLL3</accession>
<evidence type="ECO:0000313" key="11">
    <source>
        <dbReference type="EMBL" id="KUP98210.1"/>
    </source>
</evidence>
<keyword evidence="2" id="KW-0813">Transport</keyword>
<evidence type="ECO:0000256" key="6">
    <source>
        <dbReference type="NCBIfam" id="TIGR01068"/>
    </source>
</evidence>
<dbReference type="GO" id="GO:0015035">
    <property type="term" value="F:protein-disulfide reductase activity"/>
    <property type="evidence" value="ECO:0007669"/>
    <property type="project" value="UniProtKB-UniRule"/>
</dbReference>
<feature type="site" description="Deprotonates C-terminal active site Cys" evidence="8">
    <location>
        <position position="26"/>
    </location>
</feature>
<dbReference type="AlphaFoldDB" id="A0A147KLL3"/>
<evidence type="ECO:0000256" key="3">
    <source>
        <dbReference type="ARBA" id="ARBA00022982"/>
    </source>
</evidence>
<comment type="caution">
    <text evidence="11">The sequence shown here is derived from an EMBL/GenBank/DDBJ whole genome shotgun (WGS) entry which is preliminary data.</text>
</comment>
<protein>
    <recommendedName>
        <fullName evidence="6 7">Thioredoxin</fullName>
    </recommendedName>
</protein>
<feature type="active site" description="Nucleophile" evidence="8">
    <location>
        <position position="32"/>
    </location>
</feature>
<dbReference type="PANTHER" id="PTHR45663:SF11">
    <property type="entry name" value="GEO12009P1"/>
    <property type="match status" value="1"/>
</dbReference>
<dbReference type="PIRSF" id="PIRSF000077">
    <property type="entry name" value="Thioredoxin"/>
    <property type="match status" value="1"/>
</dbReference>
<comment type="similarity">
    <text evidence="1 7">Belongs to the thioredoxin family.</text>
</comment>
<organism evidence="11 12">
    <name type="scientific">Thermobifida cellulosilytica TB100</name>
    <dbReference type="NCBI Taxonomy" id="665004"/>
    <lineage>
        <taxon>Bacteria</taxon>
        <taxon>Bacillati</taxon>
        <taxon>Actinomycetota</taxon>
        <taxon>Actinomycetes</taxon>
        <taxon>Streptosporangiales</taxon>
        <taxon>Nocardiopsidaceae</taxon>
        <taxon>Thermobifida</taxon>
    </lineage>
</organism>
<proteinExistence type="inferred from homology"/>
<dbReference type="PATRIC" id="fig|665004.4.peg.1320"/>
<dbReference type="Proteomes" id="UP000074382">
    <property type="component" value="Unassembled WGS sequence"/>
</dbReference>
<evidence type="ECO:0000256" key="8">
    <source>
        <dbReference type="PIRSR" id="PIRSR000077-1"/>
    </source>
</evidence>
<dbReference type="InterPro" id="IPR036249">
    <property type="entry name" value="Thioredoxin-like_sf"/>
</dbReference>
<feature type="active site" description="Nucleophile" evidence="8">
    <location>
        <position position="35"/>
    </location>
</feature>
<dbReference type="CDD" id="cd02947">
    <property type="entry name" value="TRX_family"/>
    <property type="match status" value="1"/>
</dbReference>
<feature type="site" description="Contributes to redox potential value" evidence="8">
    <location>
        <position position="33"/>
    </location>
</feature>
<dbReference type="FunFam" id="3.40.30.10:FF:000001">
    <property type="entry name" value="Thioredoxin"/>
    <property type="match status" value="1"/>
</dbReference>
<dbReference type="PROSITE" id="PS51352">
    <property type="entry name" value="THIOREDOXIN_2"/>
    <property type="match status" value="1"/>
</dbReference>
<evidence type="ECO:0000256" key="2">
    <source>
        <dbReference type="ARBA" id="ARBA00022448"/>
    </source>
</evidence>
<evidence type="ECO:0000256" key="1">
    <source>
        <dbReference type="ARBA" id="ARBA00008987"/>
    </source>
</evidence>
<dbReference type="RefSeq" id="WP_068754236.1">
    <property type="nucleotide sequence ID" value="NZ_KQ950180.1"/>
</dbReference>
<dbReference type="InterPro" id="IPR017937">
    <property type="entry name" value="Thioredoxin_CS"/>
</dbReference>
<dbReference type="Gene3D" id="3.40.30.10">
    <property type="entry name" value="Glutaredoxin"/>
    <property type="match status" value="1"/>
</dbReference>
<dbReference type="InterPro" id="IPR005746">
    <property type="entry name" value="Thioredoxin"/>
</dbReference>
<keyword evidence="4 9" id="KW-1015">Disulfide bond</keyword>
<dbReference type="NCBIfam" id="TIGR01068">
    <property type="entry name" value="thioredoxin"/>
    <property type="match status" value="1"/>
</dbReference>
<dbReference type="InterPro" id="IPR013766">
    <property type="entry name" value="Thioredoxin_domain"/>
</dbReference>
<dbReference type="GO" id="GO:0045454">
    <property type="term" value="P:cell redox homeostasis"/>
    <property type="evidence" value="ECO:0007669"/>
    <property type="project" value="TreeGrafter"/>
</dbReference>
<dbReference type="Pfam" id="PF00085">
    <property type="entry name" value="Thioredoxin"/>
    <property type="match status" value="1"/>
</dbReference>